<organism evidence="2 3">
    <name type="scientific">Halalkalibaculum roseum</name>
    <dbReference type="NCBI Taxonomy" id="2709311"/>
    <lineage>
        <taxon>Bacteria</taxon>
        <taxon>Pseudomonadati</taxon>
        <taxon>Balneolota</taxon>
        <taxon>Balneolia</taxon>
        <taxon>Balneolales</taxon>
        <taxon>Balneolaceae</taxon>
        <taxon>Halalkalibaculum</taxon>
    </lineage>
</organism>
<dbReference type="EMBL" id="JAALLT010000002">
    <property type="protein sequence ID" value="NGP76038.1"/>
    <property type="molecule type" value="Genomic_DNA"/>
</dbReference>
<evidence type="ECO:0000256" key="1">
    <source>
        <dbReference type="SAM" id="SignalP"/>
    </source>
</evidence>
<feature type="chain" id="PRO_5026693964" description="DUF3996 domain-containing protein" evidence="1">
    <location>
        <begin position="24"/>
        <end position="158"/>
    </location>
</feature>
<evidence type="ECO:0000313" key="2">
    <source>
        <dbReference type="EMBL" id="NGP76038.1"/>
    </source>
</evidence>
<name>A0A6M1SVB5_9BACT</name>
<reference evidence="2 3" key="1">
    <citation type="submission" date="2020-02" db="EMBL/GenBank/DDBJ databases">
        <title>Balneolaceae bacterium YR4-1, complete genome.</title>
        <authorList>
            <person name="Li Y."/>
            <person name="Wu S."/>
        </authorList>
    </citation>
    <scope>NUCLEOTIDE SEQUENCE [LARGE SCALE GENOMIC DNA]</scope>
    <source>
        <strain evidence="2 3">YR4-1</strain>
    </source>
</reference>
<dbReference type="Proteomes" id="UP000473278">
    <property type="component" value="Unassembled WGS sequence"/>
</dbReference>
<comment type="caution">
    <text evidence="2">The sequence shown here is derived from an EMBL/GenBank/DDBJ whole genome shotgun (WGS) entry which is preliminary data.</text>
</comment>
<protein>
    <recommendedName>
        <fullName evidence="4">DUF3996 domain-containing protein</fullName>
    </recommendedName>
</protein>
<dbReference type="AlphaFoldDB" id="A0A6M1SVB5"/>
<gene>
    <name evidence="2" type="ORF">G3570_05315</name>
</gene>
<evidence type="ECO:0008006" key="4">
    <source>
        <dbReference type="Google" id="ProtNLM"/>
    </source>
</evidence>
<proteinExistence type="predicted"/>
<evidence type="ECO:0000313" key="3">
    <source>
        <dbReference type="Proteomes" id="UP000473278"/>
    </source>
</evidence>
<keyword evidence="3" id="KW-1185">Reference proteome</keyword>
<sequence length="158" mass="17442">MKKYLVTALLCSFLLLFSKVSYSQQSGVGLGAILNGPTGLSVKVWLSEDFAVDGALGLQLSENFQSVYVHSDFLYHNNSLNEELNLNNASLRTYYGAGIRAVFQDFNDIVGLRLPIGLTYSLTNAPLGTFFELVPTFDIEPSFQFSFAGAIGLRYYLN</sequence>
<dbReference type="RefSeq" id="WP_165140046.1">
    <property type="nucleotide sequence ID" value="NZ_JAALLT010000002.1"/>
</dbReference>
<feature type="signal peptide" evidence="1">
    <location>
        <begin position="1"/>
        <end position="23"/>
    </location>
</feature>
<keyword evidence="1" id="KW-0732">Signal</keyword>
<accession>A0A6M1SVB5</accession>